<sequence>MACKSAKGSKKEDASLTLDAITALFQQHGEDLKSEFKSSVNMLSSKLDQVRQAQEEQAERKNLASFEELSTKYGLPTSHFFRYLQTRNFIQSHLSGSASPPEHTLLETILSGEGLPLPASKRRALAFCSLIARRTVLTRWKGSAPPTHKQWLCDLMSCLKLERIRCSLQHATGIGM</sequence>
<dbReference type="AlphaFoldDB" id="A0A8S4AJN6"/>
<protein>
    <submittedName>
        <fullName evidence="1">(Atlantic silverside) hypothetical protein</fullName>
    </submittedName>
</protein>
<accession>A0A8S4AJN6</accession>
<dbReference type="Proteomes" id="UP000677803">
    <property type="component" value="Unassembled WGS sequence"/>
</dbReference>
<evidence type="ECO:0000313" key="2">
    <source>
        <dbReference type="Proteomes" id="UP000677803"/>
    </source>
</evidence>
<dbReference type="EMBL" id="CAJRST010003335">
    <property type="protein sequence ID" value="CAG5867135.1"/>
    <property type="molecule type" value="Genomic_DNA"/>
</dbReference>
<dbReference type="OrthoDB" id="8984892at2759"/>
<comment type="caution">
    <text evidence="1">The sequence shown here is derived from an EMBL/GenBank/DDBJ whole genome shotgun (WGS) entry which is preliminary data.</text>
</comment>
<proteinExistence type="predicted"/>
<keyword evidence="2" id="KW-1185">Reference proteome</keyword>
<evidence type="ECO:0000313" key="1">
    <source>
        <dbReference type="EMBL" id="CAG5867135.1"/>
    </source>
</evidence>
<gene>
    <name evidence="1" type="ORF">MMEN_LOCUS3938</name>
</gene>
<reference evidence="1" key="1">
    <citation type="submission" date="2021-05" db="EMBL/GenBank/DDBJ databases">
        <authorList>
            <person name="Tigano A."/>
        </authorList>
    </citation>
    <scope>NUCLEOTIDE SEQUENCE</scope>
</reference>
<organism evidence="1 2">
    <name type="scientific">Menidia menidia</name>
    <name type="common">Atlantic silverside</name>
    <dbReference type="NCBI Taxonomy" id="238744"/>
    <lineage>
        <taxon>Eukaryota</taxon>
        <taxon>Metazoa</taxon>
        <taxon>Chordata</taxon>
        <taxon>Craniata</taxon>
        <taxon>Vertebrata</taxon>
        <taxon>Euteleostomi</taxon>
        <taxon>Actinopterygii</taxon>
        <taxon>Neopterygii</taxon>
        <taxon>Teleostei</taxon>
        <taxon>Neoteleostei</taxon>
        <taxon>Acanthomorphata</taxon>
        <taxon>Ovalentaria</taxon>
        <taxon>Atherinomorphae</taxon>
        <taxon>Atheriniformes</taxon>
        <taxon>Atherinopsidae</taxon>
        <taxon>Menidiinae</taxon>
        <taxon>Menidia</taxon>
    </lineage>
</organism>
<name>A0A8S4AJN6_9TELE</name>